<feature type="compositionally biased region" description="Polar residues" evidence="3">
    <location>
        <begin position="897"/>
        <end position="912"/>
    </location>
</feature>
<proteinExistence type="predicted"/>
<accession>A0AAD5X2U8</accession>
<dbReference type="Gene3D" id="1.20.900.10">
    <property type="entry name" value="Dbl homology (DH) domain"/>
    <property type="match status" value="1"/>
</dbReference>
<feature type="region of interest" description="Disordered" evidence="3">
    <location>
        <begin position="1"/>
        <end position="75"/>
    </location>
</feature>
<feature type="domain" description="DH" evidence="4">
    <location>
        <begin position="1024"/>
        <end position="1243"/>
    </location>
</feature>
<dbReference type="EMBL" id="JADGJD010000709">
    <property type="protein sequence ID" value="KAJ3048982.1"/>
    <property type="molecule type" value="Genomic_DNA"/>
</dbReference>
<feature type="compositionally biased region" description="Basic and acidic residues" evidence="3">
    <location>
        <begin position="1"/>
        <end position="13"/>
    </location>
</feature>
<dbReference type="SMART" id="SM00369">
    <property type="entry name" value="LRR_TYP"/>
    <property type="match status" value="4"/>
</dbReference>
<dbReference type="SUPFAM" id="SSF52058">
    <property type="entry name" value="L domain-like"/>
    <property type="match status" value="1"/>
</dbReference>
<feature type="compositionally biased region" description="Basic and acidic residues" evidence="3">
    <location>
        <begin position="253"/>
        <end position="278"/>
    </location>
</feature>
<name>A0AAD5X2U8_9FUNG</name>
<evidence type="ECO:0000256" key="2">
    <source>
        <dbReference type="ARBA" id="ARBA00022737"/>
    </source>
</evidence>
<feature type="region of interest" description="Disordered" evidence="3">
    <location>
        <begin position="186"/>
        <end position="311"/>
    </location>
</feature>
<keyword evidence="1" id="KW-0433">Leucine-rich repeat</keyword>
<dbReference type="Gene3D" id="3.80.10.10">
    <property type="entry name" value="Ribonuclease Inhibitor"/>
    <property type="match status" value="1"/>
</dbReference>
<evidence type="ECO:0000259" key="4">
    <source>
        <dbReference type="PROSITE" id="PS50010"/>
    </source>
</evidence>
<feature type="compositionally biased region" description="Pro residues" evidence="3">
    <location>
        <begin position="1157"/>
        <end position="1167"/>
    </location>
</feature>
<evidence type="ECO:0000313" key="6">
    <source>
        <dbReference type="Proteomes" id="UP001212841"/>
    </source>
</evidence>
<dbReference type="CDD" id="cd00160">
    <property type="entry name" value="RhoGEF"/>
    <property type="match status" value="1"/>
</dbReference>
<dbReference type="InterPro" id="IPR051092">
    <property type="entry name" value="FYVE_RhoGEF_PH"/>
</dbReference>
<comment type="caution">
    <text evidence="5">The sequence shown here is derived from an EMBL/GenBank/DDBJ whole genome shotgun (WGS) entry which is preliminary data.</text>
</comment>
<feature type="compositionally biased region" description="Low complexity" evidence="3">
    <location>
        <begin position="870"/>
        <end position="882"/>
    </location>
</feature>
<dbReference type="Pfam" id="PF13855">
    <property type="entry name" value="LRR_8"/>
    <property type="match status" value="2"/>
</dbReference>
<dbReference type="SUPFAM" id="SSF48065">
    <property type="entry name" value="DBL homology domain (DH-domain)"/>
    <property type="match status" value="1"/>
</dbReference>
<evidence type="ECO:0000256" key="3">
    <source>
        <dbReference type="SAM" id="MobiDB-lite"/>
    </source>
</evidence>
<dbReference type="InterPro" id="IPR003591">
    <property type="entry name" value="Leu-rich_rpt_typical-subtyp"/>
</dbReference>
<dbReference type="PANTHER" id="PTHR12673">
    <property type="entry name" value="FACIOGENITAL DYSPLASIA PROTEIN"/>
    <property type="match status" value="1"/>
</dbReference>
<feature type="region of interest" description="Disordered" evidence="3">
    <location>
        <begin position="807"/>
        <end position="917"/>
    </location>
</feature>
<feature type="compositionally biased region" description="Low complexity" evidence="3">
    <location>
        <begin position="384"/>
        <end position="400"/>
    </location>
</feature>
<dbReference type="Pfam" id="PF00621">
    <property type="entry name" value="RhoGEF"/>
    <property type="match status" value="1"/>
</dbReference>
<reference evidence="5" key="1">
    <citation type="submission" date="2020-05" db="EMBL/GenBank/DDBJ databases">
        <title>Phylogenomic resolution of chytrid fungi.</title>
        <authorList>
            <person name="Stajich J.E."/>
            <person name="Amses K."/>
            <person name="Simmons R."/>
            <person name="Seto K."/>
            <person name="Myers J."/>
            <person name="Bonds A."/>
            <person name="Quandt C.A."/>
            <person name="Barry K."/>
            <person name="Liu P."/>
            <person name="Grigoriev I."/>
            <person name="Longcore J.E."/>
            <person name="James T.Y."/>
        </authorList>
    </citation>
    <scope>NUCLEOTIDE SEQUENCE</scope>
    <source>
        <strain evidence="5">JEL0318</strain>
    </source>
</reference>
<feature type="compositionally biased region" description="Basic and acidic residues" evidence="3">
    <location>
        <begin position="190"/>
        <end position="236"/>
    </location>
</feature>
<feature type="region of interest" description="Disordered" evidence="3">
    <location>
        <begin position="1142"/>
        <end position="1170"/>
    </location>
</feature>
<dbReference type="GO" id="GO:0005085">
    <property type="term" value="F:guanyl-nucleotide exchange factor activity"/>
    <property type="evidence" value="ECO:0007669"/>
    <property type="project" value="InterPro"/>
</dbReference>
<dbReference type="PANTHER" id="PTHR12673:SF159">
    <property type="entry name" value="LD03170P"/>
    <property type="match status" value="1"/>
</dbReference>
<feature type="compositionally biased region" description="Polar residues" evidence="3">
    <location>
        <begin position="1143"/>
        <end position="1155"/>
    </location>
</feature>
<organism evidence="5 6">
    <name type="scientific">Rhizophlyctis rosea</name>
    <dbReference type="NCBI Taxonomy" id="64517"/>
    <lineage>
        <taxon>Eukaryota</taxon>
        <taxon>Fungi</taxon>
        <taxon>Fungi incertae sedis</taxon>
        <taxon>Chytridiomycota</taxon>
        <taxon>Chytridiomycota incertae sedis</taxon>
        <taxon>Chytridiomycetes</taxon>
        <taxon>Rhizophlyctidales</taxon>
        <taxon>Rhizophlyctidaceae</taxon>
        <taxon>Rhizophlyctis</taxon>
    </lineage>
</organism>
<dbReference type="InterPro" id="IPR001611">
    <property type="entry name" value="Leu-rich_rpt"/>
</dbReference>
<gene>
    <name evidence="5" type="ORF">HK097_010008</name>
</gene>
<dbReference type="AlphaFoldDB" id="A0AAD5X2U8"/>
<feature type="compositionally biased region" description="Low complexity" evidence="3">
    <location>
        <begin position="53"/>
        <end position="73"/>
    </location>
</feature>
<evidence type="ECO:0000256" key="1">
    <source>
        <dbReference type="ARBA" id="ARBA00022614"/>
    </source>
</evidence>
<evidence type="ECO:0000313" key="5">
    <source>
        <dbReference type="EMBL" id="KAJ3048982.1"/>
    </source>
</evidence>
<protein>
    <recommendedName>
        <fullName evidence="4">DH domain-containing protein</fullName>
    </recommendedName>
</protein>
<dbReference type="InterPro" id="IPR035899">
    <property type="entry name" value="DBL_dom_sf"/>
</dbReference>
<sequence length="1245" mass="133079">MADKEGTASDKGKAVTADQDQEVPAEPANAEKNKPAPPASSDEPYSSRQSRAPSTLPPLSDSPSSPVTPTDTPNRGSPITPLFLLLALPTTLFLAVDLSLAYFRSPTTPPPTSPPSPPPPPSWAWRAFKRVVGFGGSGKSVPSTSGSTNTGVASKWTVGGLVWGASAAVVLAVVVARAVTIWADEDTAEDSSKSKEQQSVKKGDEKQEGRVVNSSDEKEGAEKSEESVKASGHDPKVAVTAPPTSNKVAISDVVKEKESIPVLSKEEAPKSAEADPKKVVGMPAVGGGGLVATPDANPATKSPKKVAPMSSGVVTNKEDVGLAAAPKVSATSALIAKSVLEVVKEVVALTKPPSAEASKPPQSAAEWPARAESLAKRDTPSPVPDTTRPTTSSSSDLPPRADSLSSRKSQQDLSTARSPQRHRSPSPPPDNVDLPSALTPSGSASPRVSRPLPAVPNYPLFTDPSITPPDSPSSSRRARSRSKPRPLPNVPGGDGDLSDFGHDVLQSIRKLGSSASLDAEKRKSLDEVHPGVLEVVGEGGLAEMIVRLGSEGKIHAANSLEHDEPARIPMRRGRTSDQIEYSAAAKFPLARKAEGVRPQSMIEPGTAPRMPASSAARIPHRGRPITMLASPLLSESMPITIPPRTLRHLALPLHPTPQNITSLDLSSNFVTHLPPELFIQSPYLQCLNLSGCHLEGLPETIGNCKELREINVSDNFLKGLCREVGDLRGLEKLNLARNAIGFLENTLFTTTPSVAELDLTGNKLRHLPASLGLLSESLTTLVLKDNPFDPTLEKLVKPLILPVVGSSGKQSKGSLGSINSGEFPKSRTPSLNSGGDTGRLHPASAPPTPGRMRDRTSSGGDVLYQHSRASFGSTTSISTDGSGDSGDRDMENDPVMSPTSLYSPPSRQSSFLESAGDTASIDTKATLMDDGYSGGSSDMDGMSLGASTIHIANSNVFFQRLLGHLRDAYELNPLIFPDNDIGSPDRPSGAKIVRLTSDSDTASISSQMTAEEETKAKKKLVPGMREKVAMELVHTERTYVRELQSLVDIYLTPLETAAREKGEEILTPQEIALVFSNVRSVLMFHRDHVLPDLEECLQDPTQPLGSALLKMSPFLKMYQMYYNTFDAANTYTTTLETAFKITKSPTPTSRSSGQQLPLPPGHPPPTKPKAKKFRHYIRKCKTHSRHTQISLQAFLILPVQRLPRYKLLAEELLSRTPPDHPDWVNLTKAVESIKKRVDECNEGKR</sequence>
<dbReference type="SMART" id="SM00325">
    <property type="entry name" value="RhoGEF"/>
    <property type="match status" value="1"/>
</dbReference>
<feature type="compositionally biased region" description="Polar residues" evidence="3">
    <location>
        <begin position="403"/>
        <end position="416"/>
    </location>
</feature>
<feature type="region of interest" description="Disordered" evidence="3">
    <location>
        <begin position="350"/>
        <end position="501"/>
    </location>
</feature>
<dbReference type="PROSITE" id="PS50010">
    <property type="entry name" value="DH_2"/>
    <property type="match status" value="1"/>
</dbReference>
<feature type="compositionally biased region" description="Low complexity" evidence="3">
    <location>
        <begin position="807"/>
        <end position="817"/>
    </location>
</feature>
<keyword evidence="6" id="KW-1185">Reference proteome</keyword>
<feature type="region of interest" description="Disordered" evidence="3">
    <location>
        <begin position="594"/>
        <end position="616"/>
    </location>
</feature>
<keyword evidence="2" id="KW-0677">Repeat</keyword>
<dbReference type="GO" id="GO:0005737">
    <property type="term" value="C:cytoplasm"/>
    <property type="evidence" value="ECO:0007669"/>
    <property type="project" value="TreeGrafter"/>
</dbReference>
<feature type="non-terminal residue" evidence="5">
    <location>
        <position position="1245"/>
    </location>
</feature>
<dbReference type="InterPro" id="IPR032675">
    <property type="entry name" value="LRR_dom_sf"/>
</dbReference>
<dbReference type="Proteomes" id="UP001212841">
    <property type="component" value="Unassembled WGS sequence"/>
</dbReference>
<feature type="compositionally biased region" description="Polar residues" evidence="3">
    <location>
        <begin position="43"/>
        <end position="52"/>
    </location>
</feature>
<dbReference type="InterPro" id="IPR000219">
    <property type="entry name" value="DH_dom"/>
</dbReference>